<dbReference type="InterPro" id="IPR001650">
    <property type="entry name" value="Helicase_C-like"/>
</dbReference>
<name>A0AAX3EQB7_PAEUR</name>
<dbReference type="InterPro" id="IPR014001">
    <property type="entry name" value="Helicase_ATP-bd"/>
</dbReference>
<feature type="domain" description="Helicase C-terminal" evidence="3">
    <location>
        <begin position="697"/>
        <end position="862"/>
    </location>
</feature>
<proteinExistence type="predicted"/>
<dbReference type="Gene3D" id="3.30.870.10">
    <property type="entry name" value="Endonuclease Chain A"/>
    <property type="match status" value="1"/>
</dbReference>
<dbReference type="CDD" id="cd18793">
    <property type="entry name" value="SF2_C_SNF"/>
    <property type="match status" value="1"/>
</dbReference>
<dbReference type="SMART" id="SM00490">
    <property type="entry name" value="HELICc"/>
    <property type="match status" value="1"/>
</dbReference>
<evidence type="ECO:0000256" key="1">
    <source>
        <dbReference type="ARBA" id="ARBA00022801"/>
    </source>
</evidence>
<dbReference type="Gene3D" id="3.40.50.10810">
    <property type="entry name" value="Tandem AAA-ATPase domain"/>
    <property type="match status" value="2"/>
</dbReference>
<dbReference type="SUPFAM" id="SSF52540">
    <property type="entry name" value="P-loop containing nucleoside triphosphate hydrolases"/>
    <property type="match status" value="1"/>
</dbReference>
<dbReference type="InterPro" id="IPR049730">
    <property type="entry name" value="SNF2/RAD54-like_C"/>
</dbReference>
<reference evidence="4" key="1">
    <citation type="submission" date="2022-07" db="EMBL/GenBank/DDBJ databases">
        <authorList>
            <person name="Wu T."/>
        </authorList>
    </citation>
    <scope>NUCLEOTIDE SEQUENCE</scope>
    <source>
        <strain evidence="4">SD-1</strain>
        <plasmid evidence="4">unnamed1</plasmid>
    </source>
</reference>
<keyword evidence="1" id="KW-0378">Hydrolase</keyword>
<dbReference type="PROSITE" id="PS51194">
    <property type="entry name" value="HELICASE_CTER"/>
    <property type="match status" value="1"/>
</dbReference>
<dbReference type="SUPFAM" id="SSF56024">
    <property type="entry name" value="Phospholipase D/nuclease"/>
    <property type="match status" value="1"/>
</dbReference>
<dbReference type="RefSeq" id="WP_166187429.1">
    <property type="nucleotide sequence ID" value="NZ_CP101181.1"/>
</dbReference>
<dbReference type="InterPro" id="IPR027417">
    <property type="entry name" value="P-loop_NTPase"/>
</dbReference>
<evidence type="ECO:0000313" key="4">
    <source>
        <dbReference type="EMBL" id="UYV99943.1"/>
    </source>
</evidence>
<dbReference type="GO" id="GO:0005524">
    <property type="term" value="F:ATP binding"/>
    <property type="evidence" value="ECO:0007669"/>
    <property type="project" value="InterPro"/>
</dbReference>
<keyword evidence="4" id="KW-0614">Plasmid</keyword>
<geneLocation type="plasmid" evidence="4 5">
    <name>unnamed1</name>
</geneLocation>
<dbReference type="Gene3D" id="3.40.50.300">
    <property type="entry name" value="P-loop containing nucleotide triphosphate hydrolases"/>
    <property type="match status" value="1"/>
</dbReference>
<accession>A0AAX3EQB7</accession>
<protein>
    <submittedName>
        <fullName evidence="4">Phospholipase D-like domain-containing protein</fullName>
    </submittedName>
</protein>
<dbReference type="InterPro" id="IPR025202">
    <property type="entry name" value="PLD-like_dom"/>
</dbReference>
<keyword evidence="5" id="KW-1185">Reference proteome</keyword>
<feature type="domain" description="Helicase ATP-binding" evidence="2">
    <location>
        <begin position="274"/>
        <end position="411"/>
    </location>
</feature>
<evidence type="ECO:0000259" key="2">
    <source>
        <dbReference type="PROSITE" id="PS51192"/>
    </source>
</evidence>
<dbReference type="Pfam" id="PF13091">
    <property type="entry name" value="PLDc_2"/>
    <property type="match status" value="1"/>
</dbReference>
<dbReference type="GO" id="GO:0016787">
    <property type="term" value="F:hydrolase activity"/>
    <property type="evidence" value="ECO:0007669"/>
    <property type="project" value="UniProtKB-KW"/>
</dbReference>
<sequence length="1093" mass="123782">MTRIFDNIAPERVIGPELTKSFESMERLDVAVGYFDLRGWRTFQEIVDQKAESHEKPVTRLLIGMVLASADRELLDALQADMVPGGGTTEVDNSKARARREEVVRSLREQLVRGIPRAADRETLQALKRQLDSGAVEVKVHTRRPLHGKTYIFHRQDNTNPVTGYVGSSNLTAAGLNRNYELNVDVMDYTAAGDLAQWFEDRWNDRFSLKLTSDLIELLEESWASDQRTPFEVFLKVCYHLSRDVREGLAEYSLPPAVRDQLLTYQASAVQTLARRIETRGGSMLGDVVGLGKTITAVATALMLYLDQGYTPLVLCPKNLVKMWEEYLDAYDIPGRVLSYTQAHKELPELRRYQFVICDESHTLRNDKRRDYQVIRKYIEDNSSKVLLLTATPYNLRFEDVANQLGLYIDDDQDLGIEPTAALSIDQKLYDKVDGKIRTLAAFRRSEEADDWKRLMSEHLVRRTRSFIRKNYAETEQKEASDSAGMVEREFLTFSNGYKFYFPERKAIPVNHTFGPNDPAYLMESESTLDTLQNLILPRYQLSNYLKKGLIYTADEKDFVERLERGRGQVAGFIRTSLYKRLSSCGHSFILSLKRIVARNELYAYAVTNNLPVPVGTLLENMLISDKDEDIDVEETADTAAMYQHLREKSPASIEWVGSRLFSNTLIAALEKDNEELRDLLASFGDWTPARDSKMKEILALVTDVHPDEKILIFTEYKDTADYVHQTLRAAGVSNVGVASGDTDDPTALAKRFSPRSNRLPGQDVSGAVVDELRVLVATDVLSEGQNLQDAHIVVNYDLPWAIIRLIQRAGRVDRVGQESDSVTIYSFFHENVENVLKLRSRISNRLAASAQAFGSDEQFFGSADEIRDLDEVLSGKTDVEESDDDVDSSSLAFEIWNKAVHDDHELTERVIAMPDLVSSTRPMAVEDSSEGVACFVRVGDSMDTFGFGRDQQDLQLLTGHEALKIFRADIHTPTLAERSDHLDIQEALVHGPMAQQTIQEGRLRGVRKRLWNRLANTFIEMNEDAGKALTAVHRSPLTKEAERRFTRAFSDKYSDEEFSDLLVLLHREGRLVLSTQEQSDSVRIVCSMGVTL</sequence>
<dbReference type="EMBL" id="CP101186">
    <property type="protein sequence ID" value="UYV99943.1"/>
    <property type="molecule type" value="Genomic_DNA"/>
</dbReference>
<organism evidence="4 5">
    <name type="scientific">Paenarthrobacter ureafaciens</name>
    <dbReference type="NCBI Taxonomy" id="37931"/>
    <lineage>
        <taxon>Bacteria</taxon>
        <taxon>Bacillati</taxon>
        <taxon>Actinomycetota</taxon>
        <taxon>Actinomycetes</taxon>
        <taxon>Micrococcales</taxon>
        <taxon>Micrococcaceae</taxon>
        <taxon>Paenarthrobacter</taxon>
    </lineage>
</organism>
<dbReference type="Pfam" id="PF00176">
    <property type="entry name" value="SNF2-rel_dom"/>
    <property type="match status" value="1"/>
</dbReference>
<evidence type="ECO:0000259" key="3">
    <source>
        <dbReference type="PROSITE" id="PS51194"/>
    </source>
</evidence>
<dbReference type="AlphaFoldDB" id="A0AAX3EQB7"/>
<dbReference type="PROSITE" id="PS51192">
    <property type="entry name" value="HELICASE_ATP_BIND_1"/>
    <property type="match status" value="1"/>
</dbReference>
<dbReference type="InterPro" id="IPR000330">
    <property type="entry name" value="SNF2_N"/>
</dbReference>
<dbReference type="Pfam" id="PF00271">
    <property type="entry name" value="Helicase_C"/>
    <property type="match status" value="1"/>
</dbReference>
<dbReference type="InterPro" id="IPR038718">
    <property type="entry name" value="SNF2-like_sf"/>
</dbReference>
<dbReference type="PANTHER" id="PTHR45766">
    <property type="entry name" value="DNA ANNEALING HELICASE AND ENDONUCLEASE ZRANB3 FAMILY MEMBER"/>
    <property type="match status" value="1"/>
</dbReference>
<dbReference type="Proteomes" id="UP001163293">
    <property type="component" value="Plasmid unnamed1"/>
</dbReference>
<dbReference type="SMART" id="SM00487">
    <property type="entry name" value="DEXDc"/>
    <property type="match status" value="1"/>
</dbReference>
<evidence type="ECO:0000313" key="5">
    <source>
        <dbReference type="Proteomes" id="UP001163293"/>
    </source>
</evidence>
<gene>
    <name evidence="4" type="ORF">NL394_22155</name>
</gene>
<dbReference type="CDD" id="cd09178">
    <property type="entry name" value="PLDc_N_Snf2_like"/>
    <property type="match status" value="1"/>
</dbReference>
<dbReference type="PANTHER" id="PTHR45766:SF6">
    <property type="entry name" value="SWI_SNF-RELATED MATRIX-ASSOCIATED ACTIN-DEPENDENT REGULATOR OF CHROMATIN SUBFAMILY A-LIKE PROTEIN 1"/>
    <property type="match status" value="1"/>
</dbReference>